<gene>
    <name evidence="1" type="ORF">PPACK8108_LOCUS22597</name>
</gene>
<keyword evidence="2" id="KW-1185">Reference proteome</keyword>
<evidence type="ECO:0000313" key="2">
    <source>
        <dbReference type="Proteomes" id="UP001153365"/>
    </source>
</evidence>
<dbReference type="Proteomes" id="UP001153365">
    <property type="component" value="Unassembled WGS sequence"/>
</dbReference>
<evidence type="ECO:0000313" key="1">
    <source>
        <dbReference type="EMBL" id="CAH7687761.1"/>
    </source>
</evidence>
<sequence length="105" mass="11611">MSSKFQANDFKSSNALEIRLMVNFQSNPKFKLPRFAYVLMTDCAGSVAFVSAVLGTLSCDEPVYLVVPLQFPTMLALEDEVLSSVSTIEDRGVIINLAHHVSRKD</sequence>
<name>A0AAV0BNK2_PHAPC</name>
<dbReference type="AlphaFoldDB" id="A0AAV0BNK2"/>
<protein>
    <submittedName>
        <fullName evidence="1">Uncharacterized protein</fullName>
    </submittedName>
</protein>
<reference evidence="1" key="1">
    <citation type="submission" date="2022-06" db="EMBL/GenBank/DDBJ databases">
        <authorList>
            <consortium name="SYNGENTA / RWTH Aachen University"/>
        </authorList>
    </citation>
    <scope>NUCLEOTIDE SEQUENCE</scope>
</reference>
<dbReference type="EMBL" id="CALTRL010005907">
    <property type="protein sequence ID" value="CAH7687761.1"/>
    <property type="molecule type" value="Genomic_DNA"/>
</dbReference>
<proteinExistence type="predicted"/>
<accession>A0AAV0BNK2</accession>
<comment type="caution">
    <text evidence="1">The sequence shown here is derived from an EMBL/GenBank/DDBJ whole genome shotgun (WGS) entry which is preliminary data.</text>
</comment>
<organism evidence="1 2">
    <name type="scientific">Phakopsora pachyrhizi</name>
    <name type="common">Asian soybean rust disease fungus</name>
    <dbReference type="NCBI Taxonomy" id="170000"/>
    <lineage>
        <taxon>Eukaryota</taxon>
        <taxon>Fungi</taxon>
        <taxon>Dikarya</taxon>
        <taxon>Basidiomycota</taxon>
        <taxon>Pucciniomycotina</taxon>
        <taxon>Pucciniomycetes</taxon>
        <taxon>Pucciniales</taxon>
        <taxon>Phakopsoraceae</taxon>
        <taxon>Phakopsora</taxon>
    </lineage>
</organism>